<evidence type="ECO:0000313" key="3">
    <source>
        <dbReference type="Proteomes" id="UP000568380"/>
    </source>
</evidence>
<feature type="region of interest" description="Disordered" evidence="1">
    <location>
        <begin position="1"/>
        <end position="33"/>
    </location>
</feature>
<evidence type="ECO:0000256" key="1">
    <source>
        <dbReference type="SAM" id="MobiDB-lite"/>
    </source>
</evidence>
<protein>
    <submittedName>
        <fullName evidence="2">Uncharacterized protein</fullName>
    </submittedName>
</protein>
<proteinExistence type="predicted"/>
<reference evidence="2 3" key="1">
    <citation type="submission" date="2020-08" db="EMBL/GenBank/DDBJ databases">
        <title>Genomic Encyclopedia of Type Strains, Phase IV (KMG-IV): sequencing the most valuable type-strain genomes for metagenomic binning, comparative biology and taxonomic classification.</title>
        <authorList>
            <person name="Goeker M."/>
        </authorList>
    </citation>
    <scope>NUCLEOTIDE SEQUENCE [LARGE SCALE GENOMIC DNA]</scope>
    <source>
        <strain evidence="2 3">DSM 45385</strain>
    </source>
</reference>
<keyword evidence="3" id="KW-1185">Reference proteome</keyword>
<evidence type="ECO:0000313" key="2">
    <source>
        <dbReference type="EMBL" id="MBB5078618.1"/>
    </source>
</evidence>
<comment type="caution">
    <text evidence="2">The sequence shown here is derived from an EMBL/GenBank/DDBJ whole genome shotgun (WGS) entry which is preliminary data.</text>
</comment>
<dbReference type="Proteomes" id="UP000568380">
    <property type="component" value="Unassembled WGS sequence"/>
</dbReference>
<accession>A0A7W8A5F4</accession>
<dbReference type="EMBL" id="JACHIN010000005">
    <property type="protein sequence ID" value="MBB5078618.1"/>
    <property type="molecule type" value="Genomic_DNA"/>
</dbReference>
<organism evidence="2 3">
    <name type="scientific">Nonomuraea endophytica</name>
    <dbReference type="NCBI Taxonomy" id="714136"/>
    <lineage>
        <taxon>Bacteria</taxon>
        <taxon>Bacillati</taxon>
        <taxon>Actinomycetota</taxon>
        <taxon>Actinomycetes</taxon>
        <taxon>Streptosporangiales</taxon>
        <taxon>Streptosporangiaceae</taxon>
        <taxon>Nonomuraea</taxon>
    </lineage>
</organism>
<dbReference type="AlphaFoldDB" id="A0A7W8A5F4"/>
<gene>
    <name evidence="2" type="ORF">HNR40_004104</name>
</gene>
<name>A0A7W8A5F4_9ACTN</name>
<sequence length="33" mass="3507">MPDAGIAAEGGFLPGPHDKLAGPTFREWLDSRP</sequence>